<organism evidence="1">
    <name type="scientific">marine sediment metagenome</name>
    <dbReference type="NCBI Taxonomy" id="412755"/>
    <lineage>
        <taxon>unclassified sequences</taxon>
        <taxon>metagenomes</taxon>
        <taxon>ecological metagenomes</taxon>
    </lineage>
</organism>
<proteinExistence type="predicted"/>
<dbReference type="EMBL" id="LAZR01028563">
    <property type="protein sequence ID" value="KKL62211.1"/>
    <property type="molecule type" value="Genomic_DNA"/>
</dbReference>
<protein>
    <submittedName>
        <fullName evidence="1">Uncharacterized protein</fullName>
    </submittedName>
</protein>
<reference evidence="1" key="1">
    <citation type="journal article" date="2015" name="Nature">
        <title>Complex archaea that bridge the gap between prokaryotes and eukaryotes.</title>
        <authorList>
            <person name="Spang A."/>
            <person name="Saw J.H."/>
            <person name="Jorgensen S.L."/>
            <person name="Zaremba-Niedzwiedzka K."/>
            <person name="Martijn J."/>
            <person name="Lind A.E."/>
            <person name="van Eijk R."/>
            <person name="Schleper C."/>
            <person name="Guy L."/>
            <person name="Ettema T.J."/>
        </authorList>
    </citation>
    <scope>NUCLEOTIDE SEQUENCE</scope>
</reference>
<evidence type="ECO:0000313" key="1">
    <source>
        <dbReference type="EMBL" id="KKL62211.1"/>
    </source>
</evidence>
<accession>A0A0F9E7K7</accession>
<sequence>LFNMDYRVKYLVSAGCEHPDLYREKGYSPIKVFNDGDHRRGLFKDVKQQDAINFCCQQHKQKYLSRDDDNRVIEKETKKIARSILLVKKNL</sequence>
<name>A0A0F9E7K7_9ZZZZ</name>
<dbReference type="AlphaFoldDB" id="A0A0F9E7K7"/>
<comment type="caution">
    <text evidence="1">The sequence shown here is derived from an EMBL/GenBank/DDBJ whole genome shotgun (WGS) entry which is preliminary data.</text>
</comment>
<feature type="non-terminal residue" evidence="1">
    <location>
        <position position="1"/>
    </location>
</feature>
<gene>
    <name evidence="1" type="ORF">LCGC14_2187510</name>
</gene>